<keyword evidence="1" id="KW-1185">Reference proteome</keyword>
<reference evidence="2" key="1">
    <citation type="submission" date="2016-11" db="UniProtKB">
        <authorList>
            <consortium name="WormBaseParasite"/>
        </authorList>
    </citation>
    <scope>IDENTIFICATION</scope>
</reference>
<dbReference type="Proteomes" id="UP000095287">
    <property type="component" value="Unplaced"/>
</dbReference>
<proteinExistence type="predicted"/>
<evidence type="ECO:0000313" key="2">
    <source>
        <dbReference type="WBParaSite" id="L893_g21095.t1"/>
    </source>
</evidence>
<sequence>MQRLASIRIHNNGMPGTMYTPNSGYFVSSGIQNLDNNVDDDAISARDVEHVERYGRSPFANRLSVAG</sequence>
<dbReference type="AlphaFoldDB" id="A0A1I7YYQ3"/>
<dbReference type="WBParaSite" id="L893_g21095.t1">
    <property type="protein sequence ID" value="L893_g21095.t1"/>
    <property type="gene ID" value="L893_g21095"/>
</dbReference>
<accession>A0A1I7YYQ3</accession>
<name>A0A1I7YYQ3_9BILA</name>
<evidence type="ECO:0000313" key="1">
    <source>
        <dbReference type="Proteomes" id="UP000095287"/>
    </source>
</evidence>
<protein>
    <submittedName>
        <fullName evidence="2">Pectate lyase</fullName>
    </submittedName>
</protein>
<organism evidence="1 2">
    <name type="scientific">Steinernema glaseri</name>
    <dbReference type="NCBI Taxonomy" id="37863"/>
    <lineage>
        <taxon>Eukaryota</taxon>
        <taxon>Metazoa</taxon>
        <taxon>Ecdysozoa</taxon>
        <taxon>Nematoda</taxon>
        <taxon>Chromadorea</taxon>
        <taxon>Rhabditida</taxon>
        <taxon>Tylenchina</taxon>
        <taxon>Panagrolaimomorpha</taxon>
        <taxon>Strongyloidoidea</taxon>
        <taxon>Steinernematidae</taxon>
        <taxon>Steinernema</taxon>
    </lineage>
</organism>